<feature type="compositionally biased region" description="Low complexity" evidence="1">
    <location>
        <begin position="100"/>
        <end position="111"/>
    </location>
</feature>
<dbReference type="STRING" id="324602.Caur_0133"/>
<name>A9WBI0_CHLAA</name>
<dbReference type="HOGENOM" id="CLU_1164235_0_0_0"/>
<evidence type="ECO:0000313" key="3">
    <source>
        <dbReference type="Proteomes" id="UP000002008"/>
    </source>
</evidence>
<protein>
    <submittedName>
        <fullName evidence="2">Uncharacterized protein</fullName>
    </submittedName>
</protein>
<feature type="compositionally biased region" description="Low complexity" evidence="1">
    <location>
        <begin position="63"/>
        <end position="72"/>
    </location>
</feature>
<feature type="region of interest" description="Disordered" evidence="1">
    <location>
        <begin position="58"/>
        <end position="120"/>
    </location>
</feature>
<dbReference type="PATRIC" id="fig|324602.8.peg.151"/>
<evidence type="ECO:0000313" key="2">
    <source>
        <dbReference type="EMBL" id="ABY33387.1"/>
    </source>
</evidence>
<evidence type="ECO:0000256" key="1">
    <source>
        <dbReference type="SAM" id="MobiDB-lite"/>
    </source>
</evidence>
<sequence length="238" mass="26499">MNRFNEDNDTVRWLPGFVRRWFGLTDETPQRREAAGPGWMPGWLQRFFGLTYEEPVRYTDEGTPSVSSRTTYTPPPRSYTPGTPSFTPTPRGFAPASYRPTSGEGTPSTPTQRSLAGDELPTDIQPIGYLLRSYARGALPPQGLEAFTREVRTTTEKVFNFYGHWLRFQTEELFRIGGDLCNAVINALPGEPAKPQNQTIRRIKVVADNGNGSSNATSTAQTGSAETTTEPERSEDKE</sequence>
<dbReference type="Proteomes" id="UP000002008">
    <property type="component" value="Chromosome"/>
</dbReference>
<dbReference type="EnsemblBacteria" id="ABY33387">
    <property type="protein sequence ID" value="ABY33387"/>
    <property type="gene ID" value="Caur_0133"/>
</dbReference>
<organism evidence="2 3">
    <name type="scientific">Chloroflexus aurantiacus (strain ATCC 29366 / DSM 635 / J-10-fl)</name>
    <dbReference type="NCBI Taxonomy" id="324602"/>
    <lineage>
        <taxon>Bacteria</taxon>
        <taxon>Bacillati</taxon>
        <taxon>Chloroflexota</taxon>
        <taxon>Chloroflexia</taxon>
        <taxon>Chloroflexales</taxon>
        <taxon>Chloroflexineae</taxon>
        <taxon>Chloroflexaceae</taxon>
        <taxon>Chloroflexus</taxon>
    </lineage>
</organism>
<reference evidence="3" key="1">
    <citation type="journal article" date="2011" name="BMC Genomics">
        <title>Complete genome sequence of the filamentous anoxygenic phototrophic bacterium Chloroflexus aurantiacus.</title>
        <authorList>
            <person name="Tang K.H."/>
            <person name="Barry K."/>
            <person name="Chertkov O."/>
            <person name="Dalin E."/>
            <person name="Han C.S."/>
            <person name="Hauser L.J."/>
            <person name="Honchak B.M."/>
            <person name="Karbach L.E."/>
            <person name="Land M.L."/>
            <person name="Lapidus A."/>
            <person name="Larimer F.W."/>
            <person name="Mikhailova N."/>
            <person name="Pitluck S."/>
            <person name="Pierson B.K."/>
            <person name="Blankenship R.E."/>
        </authorList>
    </citation>
    <scope>NUCLEOTIDE SEQUENCE [LARGE SCALE GENOMIC DNA]</scope>
    <source>
        <strain evidence="3">ATCC 29366 / DSM 635 / J-10-fl</strain>
    </source>
</reference>
<dbReference type="EMBL" id="CP000909">
    <property type="protein sequence ID" value="ABY33387.1"/>
    <property type="molecule type" value="Genomic_DNA"/>
</dbReference>
<dbReference type="KEGG" id="cau:Caur_0133"/>
<keyword evidence="3" id="KW-1185">Reference proteome</keyword>
<proteinExistence type="predicted"/>
<dbReference type="InParanoid" id="A9WBI0"/>
<feature type="compositionally biased region" description="Polar residues" evidence="1">
    <location>
        <begin position="210"/>
        <end position="228"/>
    </location>
</feature>
<dbReference type="RefSeq" id="WP_012256043.1">
    <property type="nucleotide sequence ID" value="NC_010175.1"/>
</dbReference>
<accession>A9WBI0</accession>
<gene>
    <name evidence="2" type="ordered locus">Caur_0133</name>
</gene>
<feature type="region of interest" description="Disordered" evidence="1">
    <location>
        <begin position="206"/>
        <end position="238"/>
    </location>
</feature>
<dbReference type="AlphaFoldDB" id="A9WBI0"/>